<evidence type="ECO:0000313" key="7">
    <source>
        <dbReference type="EMBL" id="TXC90087.1"/>
    </source>
</evidence>
<dbReference type="GO" id="GO:0046872">
    <property type="term" value="F:metal ion binding"/>
    <property type="evidence" value="ECO:0007669"/>
    <property type="project" value="UniProtKB-KW"/>
</dbReference>
<keyword evidence="2" id="KW-0479">Metal-binding</keyword>
<dbReference type="GO" id="GO:0016787">
    <property type="term" value="F:hydrolase activity"/>
    <property type="evidence" value="ECO:0007669"/>
    <property type="project" value="UniProtKB-KW"/>
</dbReference>
<gene>
    <name evidence="7" type="ORF">FS935_13565</name>
</gene>
<evidence type="ECO:0000313" key="8">
    <source>
        <dbReference type="Proteomes" id="UP000321363"/>
    </source>
</evidence>
<organism evidence="7 8">
    <name type="scientific">Metabacillus litoralis</name>
    <dbReference type="NCBI Taxonomy" id="152268"/>
    <lineage>
        <taxon>Bacteria</taxon>
        <taxon>Bacillati</taxon>
        <taxon>Bacillota</taxon>
        <taxon>Bacilli</taxon>
        <taxon>Bacillales</taxon>
        <taxon>Bacillaceae</taxon>
        <taxon>Metabacillus</taxon>
    </lineage>
</organism>
<dbReference type="GO" id="GO:0004540">
    <property type="term" value="F:RNA nuclease activity"/>
    <property type="evidence" value="ECO:0007669"/>
    <property type="project" value="InterPro"/>
</dbReference>
<protein>
    <submittedName>
        <fullName evidence="7">Rne/Rng family ribonuclease</fullName>
    </submittedName>
</protein>
<dbReference type="OrthoDB" id="9804278at2"/>
<dbReference type="Pfam" id="PF10150">
    <property type="entry name" value="RNase_E_G"/>
    <property type="match status" value="1"/>
</dbReference>
<evidence type="ECO:0000256" key="5">
    <source>
        <dbReference type="ARBA" id="ARBA00022884"/>
    </source>
</evidence>
<evidence type="ECO:0000256" key="4">
    <source>
        <dbReference type="ARBA" id="ARBA00022842"/>
    </source>
</evidence>
<feature type="domain" description="S1 motif" evidence="6">
    <location>
        <begin position="38"/>
        <end position="116"/>
    </location>
</feature>
<dbReference type="InterPro" id="IPR003029">
    <property type="entry name" value="S1_domain"/>
</dbReference>
<dbReference type="SMART" id="SM00316">
    <property type="entry name" value="S1"/>
    <property type="match status" value="1"/>
</dbReference>
<keyword evidence="3" id="KW-0378">Hydrolase</keyword>
<dbReference type="PROSITE" id="PS50126">
    <property type="entry name" value="S1"/>
    <property type="match status" value="1"/>
</dbReference>
<evidence type="ECO:0000256" key="1">
    <source>
        <dbReference type="ARBA" id="ARBA00001946"/>
    </source>
</evidence>
<dbReference type="GO" id="GO:0003723">
    <property type="term" value="F:RNA binding"/>
    <property type="evidence" value="ECO:0007669"/>
    <property type="project" value="UniProtKB-KW"/>
</dbReference>
<dbReference type="GO" id="GO:0006364">
    <property type="term" value="P:rRNA processing"/>
    <property type="evidence" value="ECO:0007669"/>
    <property type="project" value="TreeGrafter"/>
</dbReference>
<dbReference type="EMBL" id="VOQF01000007">
    <property type="protein sequence ID" value="TXC90087.1"/>
    <property type="molecule type" value="Genomic_DNA"/>
</dbReference>
<keyword evidence="5" id="KW-0694">RNA-binding</keyword>
<evidence type="ECO:0000256" key="2">
    <source>
        <dbReference type="ARBA" id="ARBA00022723"/>
    </source>
</evidence>
<dbReference type="Proteomes" id="UP000321363">
    <property type="component" value="Unassembled WGS sequence"/>
</dbReference>
<accession>A0A5C6VX33</accession>
<dbReference type="RefSeq" id="WP_146949157.1">
    <property type="nucleotide sequence ID" value="NZ_VOQF01000007.1"/>
</dbReference>
<dbReference type="AlphaFoldDB" id="A0A5C6VX33"/>
<dbReference type="PANTHER" id="PTHR30001:SF0">
    <property type="entry name" value="RIBONUCLEASE G"/>
    <property type="match status" value="1"/>
</dbReference>
<comment type="cofactor">
    <cofactor evidence="1">
        <name>Mg(2+)</name>
        <dbReference type="ChEBI" id="CHEBI:18420"/>
    </cofactor>
</comment>
<dbReference type="InterPro" id="IPR012340">
    <property type="entry name" value="NA-bd_OB-fold"/>
</dbReference>
<name>A0A5C6VX33_9BACI</name>
<evidence type="ECO:0000256" key="3">
    <source>
        <dbReference type="ARBA" id="ARBA00022801"/>
    </source>
</evidence>
<dbReference type="SUPFAM" id="SSF50249">
    <property type="entry name" value="Nucleic acid-binding proteins"/>
    <property type="match status" value="1"/>
</dbReference>
<dbReference type="Gene3D" id="2.40.50.140">
    <property type="entry name" value="Nucleic acid-binding proteins"/>
    <property type="match status" value="1"/>
</dbReference>
<dbReference type="InterPro" id="IPR004659">
    <property type="entry name" value="RNase_E/G"/>
</dbReference>
<keyword evidence="8" id="KW-1185">Reference proteome</keyword>
<evidence type="ECO:0000259" key="6">
    <source>
        <dbReference type="PROSITE" id="PS50126"/>
    </source>
</evidence>
<keyword evidence="4" id="KW-0460">Magnesium</keyword>
<dbReference type="NCBIfam" id="TIGR00757">
    <property type="entry name" value="RNaseEG"/>
    <property type="match status" value="1"/>
</dbReference>
<dbReference type="Gene3D" id="3.40.1260.20">
    <property type="entry name" value="Ribonuclease E, catalytic domain"/>
    <property type="match status" value="1"/>
</dbReference>
<dbReference type="GO" id="GO:0005737">
    <property type="term" value="C:cytoplasm"/>
    <property type="evidence" value="ECO:0007669"/>
    <property type="project" value="TreeGrafter"/>
</dbReference>
<dbReference type="PANTHER" id="PTHR30001">
    <property type="entry name" value="RIBONUCLEASE"/>
    <property type="match status" value="1"/>
</dbReference>
<reference evidence="7 8" key="1">
    <citation type="journal article" date="2005" name="Int. J. Syst. Evol. Microbiol.">
        <title>Bacillus litoralis sp. nov., isolated from a tidal flat of the Yellow Sea in Korea.</title>
        <authorList>
            <person name="Yoon J.H."/>
            <person name="Oh T.K."/>
        </authorList>
    </citation>
    <scope>NUCLEOTIDE SEQUENCE [LARGE SCALE GENOMIC DNA]</scope>
    <source>
        <strain evidence="7 8">SW-211</strain>
    </source>
</reference>
<sequence length="483" mass="55872">MRKIFINEKINEKRLAVLEHDSLTEIHQSQASEEDIVGNIYNARVKKVLPGMQAAFVDIGSYQNGYLHRNDLISYQLSQHKDSKPSISHYIREGEQVLVQVVKEGNDQKGPKLTTNIEFSGSSIVFMPYGNYTAVSKKIAEDQERKRLLHIANELRQENEGLLFRTSCQNLSKEELCHEYIKLKEMFLSLQIKQSDKPVCVFEAKSFIDRLLNEIVINQEDTIICDVIDRVQNLRREFPNTTIVFHDKKEALFSFYNLEQEIDKLFKTIVWLKNGAYIIIEQTEAMAIIDVNTGKFSGKLSMRDTVLKTNQLAAIEIAKQIRLRNLSGIILIDFIDMKHKEDQNDVVNTINNEMKKDRVQHKVIGFTELNILQITRKKVRQPLITSITDQCSTCNGLGRVVSAETVAFKLERELWNYQFMDNEAILIEATSDVIQLLNNENHIAKLESTLQYKIVFTEYSRRIPSYHIKHIGDMKTVLERSEN</sequence>
<proteinExistence type="predicted"/>
<comment type="caution">
    <text evidence="7">The sequence shown here is derived from an EMBL/GenBank/DDBJ whole genome shotgun (WGS) entry which is preliminary data.</text>
</comment>
<dbReference type="InterPro" id="IPR019307">
    <property type="entry name" value="RNA-bd_AU-1/RNase_E/G"/>
</dbReference>
<dbReference type="CDD" id="cd04453">
    <property type="entry name" value="S1_RNase_E"/>
    <property type="match status" value="1"/>
</dbReference>